<evidence type="ECO:0000256" key="9">
    <source>
        <dbReference type="SAM" id="Phobius"/>
    </source>
</evidence>
<dbReference type="PROSITE" id="PS50109">
    <property type="entry name" value="HIS_KIN"/>
    <property type="match status" value="1"/>
</dbReference>
<evidence type="ECO:0000256" key="2">
    <source>
        <dbReference type="ARBA" id="ARBA00012438"/>
    </source>
</evidence>
<keyword evidence="4" id="KW-0808">Transferase</keyword>
<accession>A0A7V3ZX53</accession>
<comment type="catalytic activity">
    <reaction evidence="1">
        <text>ATP + protein L-histidine = ADP + protein N-phospho-L-histidine.</text>
        <dbReference type="EC" id="2.7.13.3"/>
    </reaction>
</comment>
<keyword evidence="5" id="KW-0547">Nucleotide-binding</keyword>
<reference evidence="11" key="1">
    <citation type="journal article" date="2020" name="mSystems">
        <title>Genome- and Community-Level Interaction Insights into Carbon Utilization and Element Cycling Functions of Hydrothermarchaeota in Hydrothermal Sediment.</title>
        <authorList>
            <person name="Zhou Z."/>
            <person name="Liu Y."/>
            <person name="Xu W."/>
            <person name="Pan J."/>
            <person name="Luo Z.H."/>
            <person name="Li M."/>
        </authorList>
    </citation>
    <scope>NUCLEOTIDE SEQUENCE [LARGE SCALE GENOMIC DNA]</scope>
    <source>
        <strain evidence="11">SpSt-69</strain>
    </source>
</reference>
<dbReference type="InterPro" id="IPR036097">
    <property type="entry name" value="HisK_dim/P_sf"/>
</dbReference>
<keyword evidence="7" id="KW-0067">ATP-binding</keyword>
<name>A0A7V3ZX53_UNCW3</name>
<feature type="transmembrane region" description="Helical" evidence="9">
    <location>
        <begin position="7"/>
        <end position="28"/>
    </location>
</feature>
<dbReference type="PANTHER" id="PTHR43065:SF10">
    <property type="entry name" value="PEROXIDE STRESS-ACTIVATED HISTIDINE KINASE MAK3"/>
    <property type="match status" value="1"/>
</dbReference>
<dbReference type="SMART" id="SM00388">
    <property type="entry name" value="HisKA"/>
    <property type="match status" value="1"/>
</dbReference>
<feature type="transmembrane region" description="Helical" evidence="9">
    <location>
        <begin position="40"/>
        <end position="58"/>
    </location>
</feature>
<dbReference type="GO" id="GO:0005524">
    <property type="term" value="F:ATP binding"/>
    <property type="evidence" value="ECO:0007669"/>
    <property type="project" value="UniProtKB-KW"/>
</dbReference>
<evidence type="ECO:0000256" key="8">
    <source>
        <dbReference type="ARBA" id="ARBA00023012"/>
    </source>
</evidence>
<dbReference type="InterPro" id="IPR003661">
    <property type="entry name" value="HisK_dim/P_dom"/>
</dbReference>
<evidence type="ECO:0000256" key="4">
    <source>
        <dbReference type="ARBA" id="ARBA00022679"/>
    </source>
</evidence>
<gene>
    <name evidence="11" type="ORF">ENU66_02775</name>
</gene>
<keyword evidence="3" id="KW-0597">Phosphoprotein</keyword>
<dbReference type="InterPro" id="IPR004358">
    <property type="entry name" value="Sig_transdc_His_kin-like_C"/>
</dbReference>
<dbReference type="InterPro" id="IPR005467">
    <property type="entry name" value="His_kinase_dom"/>
</dbReference>
<evidence type="ECO:0000313" key="11">
    <source>
        <dbReference type="EMBL" id="HGL17244.1"/>
    </source>
</evidence>
<dbReference type="AlphaFoldDB" id="A0A7V3ZX53"/>
<evidence type="ECO:0000256" key="1">
    <source>
        <dbReference type="ARBA" id="ARBA00000085"/>
    </source>
</evidence>
<keyword evidence="9" id="KW-0812">Transmembrane</keyword>
<feature type="transmembrane region" description="Helical" evidence="9">
    <location>
        <begin position="65"/>
        <end position="84"/>
    </location>
</feature>
<feature type="domain" description="Histidine kinase" evidence="10">
    <location>
        <begin position="292"/>
        <end position="506"/>
    </location>
</feature>
<feature type="transmembrane region" description="Helical" evidence="9">
    <location>
        <begin position="90"/>
        <end position="106"/>
    </location>
</feature>
<evidence type="ECO:0000256" key="3">
    <source>
        <dbReference type="ARBA" id="ARBA00022553"/>
    </source>
</evidence>
<organism evidence="11">
    <name type="scientific">candidate division WOR-3 bacterium</name>
    <dbReference type="NCBI Taxonomy" id="2052148"/>
    <lineage>
        <taxon>Bacteria</taxon>
        <taxon>Bacteria division WOR-3</taxon>
    </lineage>
</organism>
<evidence type="ECO:0000256" key="5">
    <source>
        <dbReference type="ARBA" id="ARBA00022741"/>
    </source>
</evidence>
<dbReference type="Pfam" id="PF02518">
    <property type="entry name" value="HATPase_c"/>
    <property type="match status" value="1"/>
</dbReference>
<dbReference type="PANTHER" id="PTHR43065">
    <property type="entry name" value="SENSOR HISTIDINE KINASE"/>
    <property type="match status" value="1"/>
</dbReference>
<dbReference type="EC" id="2.7.13.3" evidence="2"/>
<evidence type="ECO:0000256" key="6">
    <source>
        <dbReference type="ARBA" id="ARBA00022777"/>
    </source>
</evidence>
<dbReference type="SUPFAM" id="SSF55874">
    <property type="entry name" value="ATPase domain of HSP90 chaperone/DNA topoisomerase II/histidine kinase"/>
    <property type="match status" value="1"/>
</dbReference>
<comment type="caution">
    <text evidence="11">The sequence shown here is derived from an EMBL/GenBank/DDBJ whole genome shotgun (WGS) entry which is preliminary data.</text>
</comment>
<feature type="transmembrane region" description="Helical" evidence="9">
    <location>
        <begin position="151"/>
        <end position="173"/>
    </location>
</feature>
<keyword evidence="9" id="KW-0472">Membrane</keyword>
<evidence type="ECO:0000259" key="10">
    <source>
        <dbReference type="PROSITE" id="PS50109"/>
    </source>
</evidence>
<dbReference type="InterPro" id="IPR036890">
    <property type="entry name" value="HATPase_C_sf"/>
</dbReference>
<dbReference type="SUPFAM" id="SSF47384">
    <property type="entry name" value="Homodimeric domain of signal transducing histidine kinase"/>
    <property type="match status" value="1"/>
</dbReference>
<dbReference type="EMBL" id="DTDJ01000023">
    <property type="protein sequence ID" value="HGL17244.1"/>
    <property type="molecule type" value="Genomic_DNA"/>
</dbReference>
<dbReference type="Gene3D" id="3.30.565.10">
    <property type="entry name" value="Histidine kinase-like ATPase, C-terminal domain"/>
    <property type="match status" value="1"/>
</dbReference>
<dbReference type="InterPro" id="IPR003594">
    <property type="entry name" value="HATPase_dom"/>
</dbReference>
<keyword evidence="8" id="KW-0902">Two-component regulatory system</keyword>
<sequence length="506" mass="57533">MLSRQELRYFLGLNSFVVLFISLVAYLYLKGVGADPLIKLFLAISLFTILINLALYLVFPKNSVLPFWISLILFDIVVTIMSIATGGIESRITFLFVLPIVFVVYFQGLKGGVIQSAISLLMLYILTRFKYHIPGEHFYLVSSPFTKNFTYFLVYTLIFTSLTGVTLYLSNLLKRQERDFIKFRVSSEEILNTVPSGILTVSPQGEILFANKSTKEILNDSELSQFLHYVLQEHTAVRSEVELGGKILGYSVKILEDGTRTIVFQDLTEVKKLEEERKELERLAFLGELSANLAHEIRNPVQAINMAMELILSKKVNPDEQLLKSVMYDAERLSEVVNRFLQYAKIPELRISEVRVADVIQRAFDNISTLYNGNYILRNHVPPEFIIPADETKLEELFSNLFRNSIEAETKEYIDTLFLKPREQVELVDNTVYIARNPAVIVRDYGRGMDSETLKRAKELFFSTKKGGTGFGLAICERIMKAHGGNLLIHSAPGKGTDVILEFKLS</sequence>
<proteinExistence type="predicted"/>
<dbReference type="Pfam" id="PF00512">
    <property type="entry name" value="HisKA"/>
    <property type="match status" value="1"/>
</dbReference>
<dbReference type="SMART" id="SM00387">
    <property type="entry name" value="HATPase_c"/>
    <property type="match status" value="1"/>
</dbReference>
<evidence type="ECO:0000256" key="7">
    <source>
        <dbReference type="ARBA" id="ARBA00022840"/>
    </source>
</evidence>
<keyword evidence="6" id="KW-0418">Kinase</keyword>
<dbReference type="PRINTS" id="PR00344">
    <property type="entry name" value="BCTRLSENSOR"/>
</dbReference>
<protein>
    <recommendedName>
        <fullName evidence="2">histidine kinase</fullName>
        <ecNumber evidence="2">2.7.13.3</ecNumber>
    </recommendedName>
</protein>
<dbReference type="GO" id="GO:0000155">
    <property type="term" value="F:phosphorelay sensor kinase activity"/>
    <property type="evidence" value="ECO:0007669"/>
    <property type="project" value="InterPro"/>
</dbReference>
<dbReference type="Gene3D" id="1.10.287.130">
    <property type="match status" value="1"/>
</dbReference>
<keyword evidence="9" id="KW-1133">Transmembrane helix</keyword>
<dbReference type="CDD" id="cd00082">
    <property type="entry name" value="HisKA"/>
    <property type="match status" value="1"/>
</dbReference>